<dbReference type="PANTHER" id="PTHR30244:SF34">
    <property type="entry name" value="DTDP-4-AMINO-4,6-DIDEOXYGALACTOSE TRANSAMINASE"/>
    <property type="match status" value="1"/>
</dbReference>
<proteinExistence type="inferred from homology"/>
<evidence type="ECO:0000313" key="5">
    <source>
        <dbReference type="Proteomes" id="UP000244924"/>
    </source>
</evidence>
<feature type="region of interest" description="Disordered" evidence="3">
    <location>
        <begin position="1"/>
        <end position="25"/>
    </location>
</feature>
<evidence type="ECO:0000256" key="3">
    <source>
        <dbReference type="SAM" id="MobiDB-lite"/>
    </source>
</evidence>
<keyword evidence="5" id="KW-1185">Reference proteome</keyword>
<dbReference type="InterPro" id="IPR015422">
    <property type="entry name" value="PyrdxlP-dep_Trfase_small"/>
</dbReference>
<dbReference type="Pfam" id="PF01041">
    <property type="entry name" value="DegT_DnrJ_EryC1"/>
    <property type="match status" value="1"/>
</dbReference>
<dbReference type="Gene3D" id="3.90.1150.10">
    <property type="entry name" value="Aspartate Aminotransferase, domain 1"/>
    <property type="match status" value="1"/>
</dbReference>
<dbReference type="InterPro" id="IPR015421">
    <property type="entry name" value="PyrdxlP-dep_Trfase_major"/>
</dbReference>
<gene>
    <name evidence="4" type="primary">per</name>
    <name evidence="4" type="ORF">DEA8626_00114</name>
</gene>
<dbReference type="AlphaFoldDB" id="A0A2R8B1T9"/>
<dbReference type="PANTHER" id="PTHR30244">
    <property type="entry name" value="TRANSAMINASE"/>
    <property type="match status" value="1"/>
</dbReference>
<evidence type="ECO:0000256" key="1">
    <source>
        <dbReference type="ARBA" id="ARBA00037999"/>
    </source>
</evidence>
<keyword evidence="2" id="KW-0663">Pyridoxal phosphate</keyword>
<comment type="similarity">
    <text evidence="1 2">Belongs to the DegT/DnrJ/EryC1 family.</text>
</comment>
<keyword evidence="4" id="KW-0032">Aminotransferase</keyword>
<dbReference type="RefSeq" id="WP_108851137.1">
    <property type="nucleotide sequence ID" value="NZ_OMOQ01000001.1"/>
</dbReference>
<dbReference type="Gene3D" id="3.40.640.10">
    <property type="entry name" value="Type I PLP-dependent aspartate aminotransferase-like (Major domain)"/>
    <property type="match status" value="1"/>
</dbReference>
<dbReference type="Proteomes" id="UP000244924">
    <property type="component" value="Unassembled WGS sequence"/>
</dbReference>
<sequence>MTSVQVSGLTVPPIPSDQDASGRQLGDEEIEMLARAVRSGTLTSTKGTFVKAFEEGFSKRIGVAHAAACASGTSAIHAAVAAIDPEPGDEIVTSPVTDMGAITPIIYQTAVPVFADVDASSGNITAETVERVLGPKTRAIVVTHLFGNPAEMGPILELAESRGIAVIEDCAQAFGATYDGRPVGTLGAIGCYSLQQGKHITTGEGGIVISNDDRLARRVKLFIDKAWGYGDPSPDHYFAALNGRMSELQGAVATAQLGKLSQSISQRQRMAERLTCAIGDIEGIYAPCVPKAGRHSFWKYALRVSLDLGGPDVLAAALRTGDIASAPRYIRKPAFECAVIRDQRTFGNSRFPFSLARPEILDYAPERYPGVYRFLRDVLVLPWNERLEESHVDLIADRLRAYAASEAAGAAQ</sequence>
<dbReference type="SUPFAM" id="SSF53383">
    <property type="entry name" value="PLP-dependent transferases"/>
    <property type="match status" value="1"/>
</dbReference>
<dbReference type="CDD" id="cd00616">
    <property type="entry name" value="AHBA_syn"/>
    <property type="match status" value="1"/>
</dbReference>
<evidence type="ECO:0000256" key="2">
    <source>
        <dbReference type="RuleBase" id="RU004508"/>
    </source>
</evidence>
<dbReference type="InterPro" id="IPR000653">
    <property type="entry name" value="DegT/StrS_aminotransferase"/>
</dbReference>
<keyword evidence="4" id="KW-0808">Transferase</keyword>
<organism evidence="4 5">
    <name type="scientific">Albidovulum aquaemixtae</name>
    <dbReference type="NCBI Taxonomy" id="1542388"/>
    <lineage>
        <taxon>Bacteria</taxon>
        <taxon>Pseudomonadati</taxon>
        <taxon>Pseudomonadota</taxon>
        <taxon>Alphaproteobacteria</taxon>
        <taxon>Rhodobacterales</taxon>
        <taxon>Paracoccaceae</taxon>
        <taxon>Albidovulum</taxon>
    </lineage>
</organism>
<dbReference type="GO" id="GO:0102933">
    <property type="term" value="F:GDP-4-dehydro-6-deoxy-D-mannose-4-aminotransferase activity"/>
    <property type="evidence" value="ECO:0007669"/>
    <property type="project" value="UniProtKB-EC"/>
</dbReference>
<name>A0A2R8B1T9_9RHOB</name>
<protein>
    <submittedName>
        <fullName evidence="4">GDP-perosamine synthase</fullName>
        <ecNumber evidence="4">2.6.1.102</ecNumber>
    </submittedName>
</protein>
<dbReference type="GO" id="GO:0030170">
    <property type="term" value="F:pyridoxal phosphate binding"/>
    <property type="evidence" value="ECO:0007669"/>
    <property type="project" value="TreeGrafter"/>
</dbReference>
<evidence type="ECO:0000313" key="4">
    <source>
        <dbReference type="EMBL" id="SPH16604.1"/>
    </source>
</evidence>
<dbReference type="EMBL" id="OMOQ01000001">
    <property type="protein sequence ID" value="SPH16604.1"/>
    <property type="molecule type" value="Genomic_DNA"/>
</dbReference>
<dbReference type="OrthoDB" id="9768668at2"/>
<accession>A0A2R8B1T9</accession>
<dbReference type="EC" id="2.6.1.102" evidence="4"/>
<dbReference type="InterPro" id="IPR015424">
    <property type="entry name" value="PyrdxlP-dep_Trfase"/>
</dbReference>
<dbReference type="GO" id="GO:0000271">
    <property type="term" value="P:polysaccharide biosynthetic process"/>
    <property type="evidence" value="ECO:0007669"/>
    <property type="project" value="TreeGrafter"/>
</dbReference>
<reference evidence="4 5" key="1">
    <citation type="submission" date="2018-03" db="EMBL/GenBank/DDBJ databases">
        <authorList>
            <person name="Keele B.F."/>
        </authorList>
    </citation>
    <scope>NUCLEOTIDE SEQUENCE [LARGE SCALE GENOMIC DNA]</scope>
    <source>
        <strain evidence="4 5">CECT 8626</strain>
    </source>
</reference>